<dbReference type="SUPFAM" id="SSF52266">
    <property type="entry name" value="SGNH hydrolase"/>
    <property type="match status" value="1"/>
</dbReference>
<dbReference type="InterPro" id="IPR013830">
    <property type="entry name" value="SGNH_hydro"/>
</dbReference>
<evidence type="ECO:0000256" key="1">
    <source>
        <dbReference type="ARBA" id="ARBA00022729"/>
    </source>
</evidence>
<keyword evidence="4" id="KW-1185">Reference proteome</keyword>
<dbReference type="OrthoDB" id="3427977at2759"/>
<gene>
    <name evidence="3" type="ORF">VE01_10412</name>
</gene>
<dbReference type="Gene3D" id="3.40.50.1110">
    <property type="entry name" value="SGNH hydrolase"/>
    <property type="match status" value="1"/>
</dbReference>
<dbReference type="InterPro" id="IPR036514">
    <property type="entry name" value="SGNH_hydro_sf"/>
</dbReference>
<evidence type="ECO:0000259" key="2">
    <source>
        <dbReference type="Pfam" id="PF13472"/>
    </source>
</evidence>
<dbReference type="RefSeq" id="XP_018125301.1">
    <property type="nucleotide sequence ID" value="XM_018279810.1"/>
</dbReference>
<dbReference type="AlphaFoldDB" id="A0A1B8G6W4"/>
<dbReference type="PANTHER" id="PTHR30383">
    <property type="entry name" value="THIOESTERASE 1/PROTEASE 1/LYSOPHOSPHOLIPASE L1"/>
    <property type="match status" value="1"/>
</dbReference>
<protein>
    <recommendedName>
        <fullName evidence="2">SGNH hydrolase-type esterase domain-containing protein</fullName>
    </recommendedName>
</protein>
<dbReference type="PANTHER" id="PTHR30383:SF31">
    <property type="entry name" value="SGNH HYDROLASE-TYPE ESTERASE DOMAIN-CONTAINING PROTEIN-RELATED"/>
    <property type="match status" value="1"/>
</dbReference>
<accession>A0A1B8G6W4</accession>
<dbReference type="GeneID" id="28843798"/>
<evidence type="ECO:0000313" key="4">
    <source>
        <dbReference type="Proteomes" id="UP000091956"/>
    </source>
</evidence>
<dbReference type="Pfam" id="PF13472">
    <property type="entry name" value="Lipase_GDSL_2"/>
    <property type="match status" value="1"/>
</dbReference>
<dbReference type="Gene3D" id="2.130.10.130">
    <property type="entry name" value="Integrin alpha, N-terminal"/>
    <property type="match status" value="1"/>
</dbReference>
<dbReference type="GO" id="GO:0004622">
    <property type="term" value="F:phosphatidylcholine lysophospholipase activity"/>
    <property type="evidence" value="ECO:0007669"/>
    <property type="project" value="TreeGrafter"/>
</dbReference>
<name>A0A1B8G6W4_9PEZI</name>
<feature type="domain" description="SGNH hydrolase-type esterase" evidence="2">
    <location>
        <begin position="23"/>
        <end position="140"/>
    </location>
</feature>
<reference evidence="3 4" key="1">
    <citation type="submission" date="2016-03" db="EMBL/GenBank/DDBJ databases">
        <title>Comparative genomics of Pseudogymnoascus destructans, the fungus causing white-nose syndrome of bats.</title>
        <authorList>
            <person name="Palmer J.M."/>
            <person name="Drees K.P."/>
            <person name="Foster J.T."/>
            <person name="Lindner D.L."/>
        </authorList>
    </citation>
    <scope>NUCLEOTIDE SEQUENCE [LARGE SCALE GENOMIC DNA]</scope>
    <source>
        <strain evidence="3 4">UAMH 10579</strain>
    </source>
</reference>
<keyword evidence="1" id="KW-0732">Signal</keyword>
<dbReference type="InterPro" id="IPR051532">
    <property type="entry name" value="Ester_Hydrolysis_Enzymes"/>
</dbReference>
<organism evidence="3 4">
    <name type="scientific">Pseudogymnoascus verrucosus</name>
    <dbReference type="NCBI Taxonomy" id="342668"/>
    <lineage>
        <taxon>Eukaryota</taxon>
        <taxon>Fungi</taxon>
        <taxon>Dikarya</taxon>
        <taxon>Ascomycota</taxon>
        <taxon>Pezizomycotina</taxon>
        <taxon>Leotiomycetes</taxon>
        <taxon>Thelebolales</taxon>
        <taxon>Thelebolaceae</taxon>
        <taxon>Pseudogymnoascus</taxon>
    </lineage>
</organism>
<dbReference type="Proteomes" id="UP000091956">
    <property type="component" value="Unassembled WGS sequence"/>
</dbReference>
<reference evidence="4" key="2">
    <citation type="journal article" date="2018" name="Nat. Commun.">
        <title>Extreme sensitivity to ultraviolet light in the fungal pathogen causing white-nose syndrome of bats.</title>
        <authorList>
            <person name="Palmer J.M."/>
            <person name="Drees K.P."/>
            <person name="Foster J.T."/>
            <person name="Lindner D.L."/>
        </authorList>
    </citation>
    <scope>NUCLEOTIDE SEQUENCE [LARGE SCALE GENOMIC DNA]</scope>
    <source>
        <strain evidence="4">UAMH 10579</strain>
    </source>
</reference>
<dbReference type="InterPro" id="IPR013517">
    <property type="entry name" value="FG-GAP"/>
</dbReference>
<dbReference type="InterPro" id="IPR028994">
    <property type="entry name" value="Integrin_alpha_N"/>
</dbReference>
<sequence length="378" mass="40833">MVGSKNNGDMQDNVRVAAENSYHFNPNVVTINAGTNDCTGNIDIPNAGARMKNLIQTILGQPGWDRTTIILSTLIPSANGDTEAPRGSVNDQYRNLVKDMQADGVRIVLADMDPPVAGNGWLSYPTDYGDLVHPNDQGYAKMAYVWWAAINKARNDGLLQPPNISKIDEDCHKKPGDGVSAGGLTQQVNGLDDGIYYHSSVGMGSVFDFSSNFDRGQWFFAKLFSRDRDDLVGWVDQPDGTVVYAVYKNNGGGFPRFTKIDDMTVHDNCLISEVNFVDINGDGLDDFVCIAKDGEAFASINNGPSSGSSPTFTSIGSIKISEPGYDQSNIRLADIDGDGRADYCASNAAGDISCWRNGGIRDLNGVRFVDINGDGRDD</sequence>
<evidence type="ECO:0000313" key="3">
    <source>
        <dbReference type="EMBL" id="OBT91568.1"/>
    </source>
</evidence>
<dbReference type="EMBL" id="KV460286">
    <property type="protein sequence ID" value="OBT91568.1"/>
    <property type="molecule type" value="Genomic_DNA"/>
</dbReference>
<dbReference type="Pfam" id="PF13517">
    <property type="entry name" value="FG-GAP_3"/>
    <property type="match status" value="1"/>
</dbReference>
<proteinExistence type="predicted"/>
<dbReference type="STRING" id="342668.A0A1B8G6W4"/>
<dbReference type="SUPFAM" id="SSF69318">
    <property type="entry name" value="Integrin alpha N-terminal domain"/>
    <property type="match status" value="1"/>
</dbReference>